<feature type="compositionally biased region" description="Polar residues" evidence="1">
    <location>
        <begin position="133"/>
        <end position="148"/>
    </location>
</feature>
<sequence>MASSSYDYFTDTSNTLNNKSDVILIVGQERFYCHRLLLSLVSPVFARMFDGQFQEHDTREIILEGKKSESILALLTYIYPQFNREITDNNIEDFLLLADEYMIEHLKQPCKDALIKQLQSFKFVLLPTEHKLQQQSKSSHTSNSAPDSSQHHNDESLNHLHTDRTNPSHRPTPTTRHSSTKLPSTYSKTNDKNNSSSNSQPRYVLFLDKTQIPKFYNTQNIHIPFTTNDLELWFRRLRILYQVDKERKYTEVIDHILSILQFIPSNLLCTATHITKDTYSIDEIILNDIARARMYMLEEWTTDGDPHRLINLSESYRILSPKVLATNVQQSIILSNGEENPSQETILTSPNSEATAYSIQFTFDSD</sequence>
<dbReference type="SMART" id="SM00225">
    <property type="entry name" value="BTB"/>
    <property type="match status" value="1"/>
</dbReference>
<protein>
    <recommendedName>
        <fullName evidence="2">BTB domain-containing protein</fullName>
    </recommendedName>
</protein>
<dbReference type="PANTHER" id="PTHR22744">
    <property type="entry name" value="HELIX LOOP HELIX PROTEIN 21-RELATED"/>
    <property type="match status" value="1"/>
</dbReference>
<evidence type="ECO:0000313" key="3">
    <source>
        <dbReference type="EMBL" id="CAF0756530.1"/>
    </source>
</evidence>
<organism evidence="3 5">
    <name type="scientific">Adineta steineri</name>
    <dbReference type="NCBI Taxonomy" id="433720"/>
    <lineage>
        <taxon>Eukaryota</taxon>
        <taxon>Metazoa</taxon>
        <taxon>Spiralia</taxon>
        <taxon>Gnathifera</taxon>
        <taxon>Rotifera</taxon>
        <taxon>Eurotatoria</taxon>
        <taxon>Bdelloidea</taxon>
        <taxon>Adinetida</taxon>
        <taxon>Adinetidae</taxon>
        <taxon>Adineta</taxon>
    </lineage>
</organism>
<dbReference type="AlphaFoldDB" id="A0A813PWG0"/>
<dbReference type="SUPFAM" id="SSF54695">
    <property type="entry name" value="POZ domain"/>
    <property type="match status" value="1"/>
</dbReference>
<dbReference type="Proteomes" id="UP000663868">
    <property type="component" value="Unassembled WGS sequence"/>
</dbReference>
<dbReference type="EMBL" id="CAJOBB010000900">
    <property type="protein sequence ID" value="CAF3773092.1"/>
    <property type="molecule type" value="Genomic_DNA"/>
</dbReference>
<dbReference type="InterPro" id="IPR011333">
    <property type="entry name" value="SKP1/BTB/POZ_sf"/>
</dbReference>
<name>A0A813PWG0_9BILA</name>
<evidence type="ECO:0000259" key="2">
    <source>
        <dbReference type="PROSITE" id="PS50097"/>
    </source>
</evidence>
<dbReference type="PANTHER" id="PTHR22744:SF17">
    <property type="entry name" value="BTB DOMAIN-CONTAINING PROTEIN"/>
    <property type="match status" value="1"/>
</dbReference>
<accession>A0A813PWG0</accession>
<evidence type="ECO:0000313" key="5">
    <source>
        <dbReference type="Proteomes" id="UP000663860"/>
    </source>
</evidence>
<dbReference type="EMBL" id="CAJNOE010000025">
    <property type="protein sequence ID" value="CAF0756530.1"/>
    <property type="molecule type" value="Genomic_DNA"/>
</dbReference>
<comment type="caution">
    <text evidence="3">The sequence shown here is derived from an EMBL/GenBank/DDBJ whole genome shotgun (WGS) entry which is preliminary data.</text>
</comment>
<feature type="domain" description="BTB" evidence="2">
    <location>
        <begin position="20"/>
        <end position="79"/>
    </location>
</feature>
<evidence type="ECO:0000256" key="1">
    <source>
        <dbReference type="SAM" id="MobiDB-lite"/>
    </source>
</evidence>
<dbReference type="Pfam" id="PF00651">
    <property type="entry name" value="BTB"/>
    <property type="match status" value="1"/>
</dbReference>
<dbReference type="Gene3D" id="3.30.710.10">
    <property type="entry name" value="Potassium Channel Kv1.1, Chain A"/>
    <property type="match status" value="1"/>
</dbReference>
<gene>
    <name evidence="3" type="ORF">IZO911_LOCUS4463</name>
    <name evidence="4" type="ORF">KXQ929_LOCUS15483</name>
</gene>
<dbReference type="InterPro" id="IPR000210">
    <property type="entry name" value="BTB/POZ_dom"/>
</dbReference>
<dbReference type="PROSITE" id="PS50097">
    <property type="entry name" value="BTB"/>
    <property type="match status" value="1"/>
</dbReference>
<dbReference type="Proteomes" id="UP000663860">
    <property type="component" value="Unassembled WGS sequence"/>
</dbReference>
<evidence type="ECO:0000313" key="4">
    <source>
        <dbReference type="EMBL" id="CAF3773092.1"/>
    </source>
</evidence>
<feature type="compositionally biased region" description="Low complexity" evidence="1">
    <location>
        <begin position="184"/>
        <end position="199"/>
    </location>
</feature>
<reference evidence="3" key="1">
    <citation type="submission" date="2021-02" db="EMBL/GenBank/DDBJ databases">
        <authorList>
            <person name="Nowell W R."/>
        </authorList>
    </citation>
    <scope>NUCLEOTIDE SEQUENCE</scope>
</reference>
<dbReference type="CDD" id="cd18186">
    <property type="entry name" value="BTB_POZ_ZBTB_KLHL-like"/>
    <property type="match status" value="1"/>
</dbReference>
<proteinExistence type="predicted"/>
<feature type="compositionally biased region" description="Polar residues" evidence="1">
    <location>
        <begin position="168"/>
        <end position="183"/>
    </location>
</feature>
<feature type="compositionally biased region" description="Basic and acidic residues" evidence="1">
    <location>
        <begin position="149"/>
        <end position="166"/>
    </location>
</feature>
<feature type="region of interest" description="Disordered" evidence="1">
    <location>
        <begin position="132"/>
        <end position="200"/>
    </location>
</feature>